<evidence type="ECO:0000313" key="2">
    <source>
        <dbReference type="EMBL" id="OMP09507.1"/>
    </source>
</evidence>
<evidence type="ECO:0000313" key="3">
    <source>
        <dbReference type="Proteomes" id="UP000187203"/>
    </source>
</evidence>
<evidence type="ECO:0000256" key="1">
    <source>
        <dbReference type="SAM" id="Phobius"/>
    </source>
</evidence>
<sequence length="58" mass="6611">MLTIPSCCNVELQCSLFFIIFFCLVFNWNLPLIVALQYFGIVALPATLQHTYYTSTST</sequence>
<keyword evidence="1" id="KW-1133">Transmembrane helix</keyword>
<dbReference type="EMBL" id="AWUE01012336">
    <property type="protein sequence ID" value="OMP09507.1"/>
    <property type="molecule type" value="Genomic_DNA"/>
</dbReference>
<keyword evidence="3" id="KW-1185">Reference proteome</keyword>
<gene>
    <name evidence="2" type="ORF">COLO4_05407</name>
</gene>
<name>A0A1R3KR18_9ROSI</name>
<protein>
    <submittedName>
        <fullName evidence="2">Uncharacterized protein</fullName>
    </submittedName>
</protein>
<reference evidence="3" key="1">
    <citation type="submission" date="2013-09" db="EMBL/GenBank/DDBJ databases">
        <title>Corchorus olitorius genome sequencing.</title>
        <authorList>
            <person name="Alam M."/>
            <person name="Haque M.S."/>
            <person name="Islam M.S."/>
            <person name="Emdad E.M."/>
            <person name="Islam M.M."/>
            <person name="Ahmed B."/>
            <person name="Halim A."/>
            <person name="Hossen Q.M.M."/>
            <person name="Hossain M.Z."/>
            <person name="Ahmed R."/>
            <person name="Khan M.M."/>
            <person name="Islam R."/>
            <person name="Rashid M.M."/>
            <person name="Khan S.A."/>
            <person name="Rahman M.S."/>
            <person name="Alam M."/>
            <person name="Yahiya A.S."/>
            <person name="Khan M.S."/>
            <person name="Azam M.S."/>
            <person name="Haque T."/>
            <person name="Lashkar M.Z.H."/>
            <person name="Akhand A.I."/>
            <person name="Morshed G."/>
            <person name="Roy S."/>
            <person name="Uddin K.S."/>
            <person name="Rabeya T."/>
            <person name="Hossain A.S."/>
            <person name="Chowdhury A."/>
            <person name="Snigdha A.R."/>
            <person name="Mortoza M.S."/>
            <person name="Matin S.A."/>
            <person name="Hoque S.M.E."/>
            <person name="Islam M.K."/>
            <person name="Roy D.K."/>
            <person name="Haider R."/>
            <person name="Moosa M.M."/>
            <person name="Elias S.M."/>
            <person name="Hasan A.M."/>
            <person name="Jahan S."/>
            <person name="Shafiuddin M."/>
            <person name="Mahmood N."/>
            <person name="Shommy N.S."/>
        </authorList>
    </citation>
    <scope>NUCLEOTIDE SEQUENCE [LARGE SCALE GENOMIC DNA]</scope>
    <source>
        <strain evidence="3">cv. O-4</strain>
    </source>
</reference>
<proteinExistence type="predicted"/>
<comment type="caution">
    <text evidence="2">The sequence shown here is derived from an EMBL/GenBank/DDBJ whole genome shotgun (WGS) entry which is preliminary data.</text>
</comment>
<feature type="transmembrane region" description="Helical" evidence="1">
    <location>
        <begin position="12"/>
        <end position="30"/>
    </location>
</feature>
<keyword evidence="1" id="KW-0472">Membrane</keyword>
<accession>A0A1R3KR18</accession>
<keyword evidence="1" id="KW-0812">Transmembrane</keyword>
<dbReference type="Proteomes" id="UP000187203">
    <property type="component" value="Unassembled WGS sequence"/>
</dbReference>
<organism evidence="2 3">
    <name type="scientific">Corchorus olitorius</name>
    <dbReference type="NCBI Taxonomy" id="93759"/>
    <lineage>
        <taxon>Eukaryota</taxon>
        <taxon>Viridiplantae</taxon>
        <taxon>Streptophyta</taxon>
        <taxon>Embryophyta</taxon>
        <taxon>Tracheophyta</taxon>
        <taxon>Spermatophyta</taxon>
        <taxon>Magnoliopsida</taxon>
        <taxon>eudicotyledons</taxon>
        <taxon>Gunneridae</taxon>
        <taxon>Pentapetalae</taxon>
        <taxon>rosids</taxon>
        <taxon>malvids</taxon>
        <taxon>Malvales</taxon>
        <taxon>Malvaceae</taxon>
        <taxon>Grewioideae</taxon>
        <taxon>Apeibeae</taxon>
        <taxon>Corchorus</taxon>
    </lineage>
</organism>
<dbReference type="AlphaFoldDB" id="A0A1R3KR18"/>